<evidence type="ECO:0000313" key="2">
    <source>
        <dbReference type="EMBL" id="EKX72975.1"/>
    </source>
</evidence>
<accession>L1LCK0</accession>
<comment type="caution">
    <text evidence="2">The sequence shown here is derived from an EMBL/GenBank/DDBJ whole genome shotgun (WGS) entry which is preliminary data.</text>
</comment>
<feature type="region of interest" description="Disordered" evidence="1">
    <location>
        <begin position="64"/>
        <end position="87"/>
    </location>
</feature>
<dbReference type="VEuPathDB" id="PiroplasmaDB:BEWA_015340"/>
<dbReference type="GeneID" id="15802639"/>
<dbReference type="RefSeq" id="XP_004832427.1">
    <property type="nucleotide sequence ID" value="XM_004832370.1"/>
</dbReference>
<dbReference type="OrthoDB" id="365679at2759"/>
<dbReference type="EMBL" id="ACOU01000004">
    <property type="protein sequence ID" value="EKX72975.1"/>
    <property type="molecule type" value="Genomic_DNA"/>
</dbReference>
<proteinExistence type="predicted"/>
<evidence type="ECO:0000256" key="1">
    <source>
        <dbReference type="SAM" id="MobiDB-lite"/>
    </source>
</evidence>
<dbReference type="KEGG" id="beq:BEWA_015340"/>
<name>L1LCK0_THEEQ</name>
<keyword evidence="3" id="KW-1185">Reference proteome</keyword>
<protein>
    <submittedName>
        <fullName evidence="2">Uncharacterized protein</fullName>
    </submittedName>
</protein>
<organism evidence="2 3">
    <name type="scientific">Theileria equi strain WA</name>
    <dbReference type="NCBI Taxonomy" id="1537102"/>
    <lineage>
        <taxon>Eukaryota</taxon>
        <taxon>Sar</taxon>
        <taxon>Alveolata</taxon>
        <taxon>Apicomplexa</taxon>
        <taxon>Aconoidasida</taxon>
        <taxon>Piroplasmida</taxon>
        <taxon>Theileriidae</taxon>
        <taxon>Theileria</taxon>
    </lineage>
</organism>
<dbReference type="AlphaFoldDB" id="L1LCK0"/>
<evidence type="ECO:0000313" key="3">
    <source>
        <dbReference type="Proteomes" id="UP000031512"/>
    </source>
</evidence>
<sequence>MTSKQVTSGALDLIQEKTQIPALASLGGAYIHCSIEAGPIIQKIGDGYFVKRAPKPAKSYLLEKKDVESPKVQEPLDNTQDKEEVPKEDGFIEIIERYYSDEEN</sequence>
<reference evidence="2 3" key="1">
    <citation type="journal article" date="2012" name="BMC Genomics">
        <title>Comparative genomic analysis and phylogenetic position of Theileria equi.</title>
        <authorList>
            <person name="Kappmeyer L.S."/>
            <person name="Thiagarajan M."/>
            <person name="Herndon D.R."/>
            <person name="Ramsay J.D."/>
            <person name="Caler E."/>
            <person name="Djikeng A."/>
            <person name="Gillespie J.J."/>
            <person name="Lau A.O."/>
            <person name="Roalson E.H."/>
            <person name="Silva J.C."/>
            <person name="Silva M.G."/>
            <person name="Suarez C.E."/>
            <person name="Ueti M.W."/>
            <person name="Nene V.M."/>
            <person name="Mealey R.H."/>
            <person name="Knowles D.P."/>
            <person name="Brayton K.A."/>
        </authorList>
    </citation>
    <scope>NUCLEOTIDE SEQUENCE [LARGE SCALE GENOMIC DNA]</scope>
    <source>
        <strain evidence="2 3">WA</strain>
    </source>
</reference>
<dbReference type="Proteomes" id="UP000031512">
    <property type="component" value="Unassembled WGS sequence"/>
</dbReference>
<gene>
    <name evidence="2" type="ORF">BEWA_015340</name>
</gene>